<dbReference type="RefSeq" id="WP_090729661.1">
    <property type="nucleotide sequence ID" value="NZ_FNYO01000001.1"/>
</dbReference>
<evidence type="ECO:0000313" key="8">
    <source>
        <dbReference type="EMBL" id="SEI38473.1"/>
    </source>
</evidence>
<gene>
    <name evidence="9" type="ORF">SAMN04244572_00493</name>
    <name evidence="8" type="ORF">SAMN04244579_00155</name>
</gene>
<dbReference type="EMBL" id="FNYO01000001">
    <property type="protein sequence ID" value="SEI38473.1"/>
    <property type="molecule type" value="Genomic_DNA"/>
</dbReference>
<keyword evidence="4" id="KW-0804">Transcription</keyword>
<dbReference type="GO" id="GO:0000160">
    <property type="term" value="P:phosphorelay signal transduction system"/>
    <property type="evidence" value="ECO:0007669"/>
    <property type="project" value="InterPro"/>
</dbReference>
<name>A0A1H6Q3T1_9GAMM</name>
<evidence type="ECO:0000256" key="1">
    <source>
        <dbReference type="ARBA" id="ARBA00022553"/>
    </source>
</evidence>
<dbReference type="PANTHER" id="PTHR43214">
    <property type="entry name" value="TWO-COMPONENT RESPONSE REGULATOR"/>
    <property type="match status" value="1"/>
</dbReference>
<evidence type="ECO:0000313" key="11">
    <source>
        <dbReference type="Proteomes" id="UP000199250"/>
    </source>
</evidence>
<evidence type="ECO:0000313" key="10">
    <source>
        <dbReference type="Proteomes" id="UP000199005"/>
    </source>
</evidence>
<dbReference type="SUPFAM" id="SSF52172">
    <property type="entry name" value="CheY-like"/>
    <property type="match status" value="1"/>
</dbReference>
<evidence type="ECO:0000256" key="3">
    <source>
        <dbReference type="ARBA" id="ARBA00023125"/>
    </source>
</evidence>
<dbReference type="InterPro" id="IPR058245">
    <property type="entry name" value="NreC/VraR/RcsB-like_REC"/>
</dbReference>
<dbReference type="EMBL" id="FNYQ01000005">
    <property type="protein sequence ID" value="SEI48350.1"/>
    <property type="molecule type" value="Genomic_DNA"/>
</dbReference>
<dbReference type="SUPFAM" id="SSF46894">
    <property type="entry name" value="C-terminal effector domain of the bipartite response regulators"/>
    <property type="match status" value="1"/>
</dbReference>
<dbReference type="Pfam" id="PF00072">
    <property type="entry name" value="Response_reg"/>
    <property type="match status" value="1"/>
</dbReference>
<dbReference type="OrthoDB" id="9796655at2"/>
<dbReference type="Proteomes" id="UP000199005">
    <property type="component" value="Unassembled WGS sequence"/>
</dbReference>
<keyword evidence="2" id="KW-0805">Transcription regulation</keyword>
<dbReference type="AlphaFoldDB" id="A0A1H6Q3T1"/>
<accession>A0A1H6Q3T1</accession>
<dbReference type="SMART" id="SM00421">
    <property type="entry name" value="HTH_LUXR"/>
    <property type="match status" value="1"/>
</dbReference>
<dbReference type="InterPro" id="IPR000792">
    <property type="entry name" value="Tscrpt_reg_LuxR_C"/>
</dbReference>
<evidence type="ECO:0000313" key="9">
    <source>
        <dbReference type="EMBL" id="SEI48350.1"/>
    </source>
</evidence>
<dbReference type="STRING" id="170623.SAMN04244579_00155"/>
<feature type="domain" description="HTH luxR-type" evidence="6">
    <location>
        <begin position="141"/>
        <end position="206"/>
    </location>
</feature>
<dbReference type="PRINTS" id="PR00038">
    <property type="entry name" value="HTHLUXR"/>
</dbReference>
<protein>
    <submittedName>
        <fullName evidence="8">Two component transcriptional regulator, LuxR family</fullName>
    </submittedName>
</protein>
<keyword evidence="1 5" id="KW-0597">Phosphoprotein</keyword>
<dbReference type="InterPro" id="IPR011006">
    <property type="entry name" value="CheY-like_superfamily"/>
</dbReference>
<dbReference type="GO" id="GO:0006355">
    <property type="term" value="P:regulation of DNA-templated transcription"/>
    <property type="evidence" value="ECO:0007669"/>
    <property type="project" value="InterPro"/>
</dbReference>
<organism evidence="8 10">
    <name type="scientific">Azotobacter beijerinckii</name>
    <dbReference type="NCBI Taxonomy" id="170623"/>
    <lineage>
        <taxon>Bacteria</taxon>
        <taxon>Pseudomonadati</taxon>
        <taxon>Pseudomonadota</taxon>
        <taxon>Gammaproteobacteria</taxon>
        <taxon>Pseudomonadales</taxon>
        <taxon>Pseudomonadaceae</taxon>
        <taxon>Azotobacter</taxon>
    </lineage>
</organism>
<feature type="modified residue" description="4-aspartylphosphate" evidence="5">
    <location>
        <position position="59"/>
    </location>
</feature>
<sequence>MNSAPPIRIVLIDDHALVRDGIRALLAVMPQIEVVGEAESGAEALELLARVQPDLLLLDIGLKDTNGLELTSTLCRQYPDIKVLILSMYDNGEYVRSSIRAGARGYVLKDASSREIVAAIEAIAAGGSFYSSEIARKLVDRSAEPHNLTPRECQILKMLAQGLDSKAMARELEISVRTVETHRLSIRRKLNIDGSTALIQYALRAARL</sequence>
<dbReference type="Proteomes" id="UP000199250">
    <property type="component" value="Unassembled WGS sequence"/>
</dbReference>
<dbReference type="CDD" id="cd06170">
    <property type="entry name" value="LuxR_C_like"/>
    <property type="match status" value="1"/>
</dbReference>
<dbReference type="InterPro" id="IPR001789">
    <property type="entry name" value="Sig_transdc_resp-reg_receiver"/>
</dbReference>
<evidence type="ECO:0000256" key="4">
    <source>
        <dbReference type="ARBA" id="ARBA00023163"/>
    </source>
</evidence>
<dbReference type="InterPro" id="IPR016032">
    <property type="entry name" value="Sig_transdc_resp-reg_C-effctor"/>
</dbReference>
<dbReference type="InterPro" id="IPR039420">
    <property type="entry name" value="WalR-like"/>
</dbReference>
<evidence type="ECO:0000256" key="5">
    <source>
        <dbReference type="PROSITE-ProRule" id="PRU00169"/>
    </source>
</evidence>
<dbReference type="PROSITE" id="PS50043">
    <property type="entry name" value="HTH_LUXR_2"/>
    <property type="match status" value="1"/>
</dbReference>
<evidence type="ECO:0000259" key="6">
    <source>
        <dbReference type="PROSITE" id="PS50043"/>
    </source>
</evidence>
<evidence type="ECO:0000259" key="7">
    <source>
        <dbReference type="PROSITE" id="PS50110"/>
    </source>
</evidence>
<dbReference type="SMART" id="SM00448">
    <property type="entry name" value="REC"/>
    <property type="match status" value="1"/>
</dbReference>
<dbReference type="PANTHER" id="PTHR43214:SF41">
    <property type="entry name" value="NITRATE_NITRITE RESPONSE REGULATOR PROTEIN NARP"/>
    <property type="match status" value="1"/>
</dbReference>
<dbReference type="GO" id="GO:0003677">
    <property type="term" value="F:DNA binding"/>
    <property type="evidence" value="ECO:0007669"/>
    <property type="project" value="UniProtKB-KW"/>
</dbReference>
<reference evidence="10 11" key="1">
    <citation type="submission" date="2016-10" db="EMBL/GenBank/DDBJ databases">
        <authorList>
            <person name="de Groot N.N."/>
        </authorList>
    </citation>
    <scope>NUCLEOTIDE SEQUENCE [LARGE SCALE GENOMIC DNA]</scope>
    <source>
        <strain evidence="8 10">DSM 1041</strain>
        <strain evidence="9 11">DSM 373</strain>
    </source>
</reference>
<evidence type="ECO:0000256" key="2">
    <source>
        <dbReference type="ARBA" id="ARBA00023015"/>
    </source>
</evidence>
<dbReference type="PROSITE" id="PS50110">
    <property type="entry name" value="RESPONSE_REGULATORY"/>
    <property type="match status" value="1"/>
</dbReference>
<dbReference type="CDD" id="cd17535">
    <property type="entry name" value="REC_NarL-like"/>
    <property type="match status" value="1"/>
</dbReference>
<feature type="domain" description="Response regulatory" evidence="7">
    <location>
        <begin position="8"/>
        <end position="124"/>
    </location>
</feature>
<proteinExistence type="predicted"/>
<dbReference type="Gene3D" id="3.40.50.2300">
    <property type="match status" value="1"/>
</dbReference>
<dbReference type="Pfam" id="PF00196">
    <property type="entry name" value="GerE"/>
    <property type="match status" value="1"/>
</dbReference>
<keyword evidence="3" id="KW-0238">DNA-binding</keyword>